<keyword evidence="2" id="KW-1185">Reference proteome</keyword>
<accession>A0A1T5D4E7</accession>
<dbReference type="AlphaFoldDB" id="A0A1T5D4E7"/>
<proteinExistence type="predicted"/>
<dbReference type="Proteomes" id="UP000191055">
    <property type="component" value="Unassembled WGS sequence"/>
</dbReference>
<dbReference type="EMBL" id="FUYV01000004">
    <property type="protein sequence ID" value="SKB66506.1"/>
    <property type="molecule type" value="Genomic_DNA"/>
</dbReference>
<organism evidence="1 2">
    <name type="scientific">Alkalitalea saponilacus</name>
    <dbReference type="NCBI Taxonomy" id="889453"/>
    <lineage>
        <taxon>Bacteria</taxon>
        <taxon>Pseudomonadati</taxon>
        <taxon>Bacteroidota</taxon>
        <taxon>Bacteroidia</taxon>
        <taxon>Marinilabiliales</taxon>
        <taxon>Marinilabiliaceae</taxon>
        <taxon>Alkalitalea</taxon>
    </lineage>
</organism>
<sequence>MTKIATALSVSRNNIADYCLFIEEAGMIAQLRNSTGGIKGLG</sequence>
<dbReference type="RefSeq" id="WP_262481300.1">
    <property type="nucleotide sequence ID" value="NZ_CP021904.1"/>
</dbReference>
<reference evidence="1 2" key="1">
    <citation type="submission" date="2017-02" db="EMBL/GenBank/DDBJ databases">
        <authorList>
            <person name="Peterson S.W."/>
        </authorList>
    </citation>
    <scope>NUCLEOTIDE SEQUENCE [LARGE SCALE GENOMIC DNA]</scope>
    <source>
        <strain evidence="1 2">DSM 24412</strain>
    </source>
</reference>
<evidence type="ECO:0000313" key="1">
    <source>
        <dbReference type="EMBL" id="SKB66506.1"/>
    </source>
</evidence>
<name>A0A1T5D4E7_9BACT</name>
<protein>
    <submittedName>
        <fullName evidence="1">Uncharacterized protein</fullName>
    </submittedName>
</protein>
<evidence type="ECO:0000313" key="2">
    <source>
        <dbReference type="Proteomes" id="UP000191055"/>
    </source>
</evidence>
<gene>
    <name evidence="1" type="ORF">SAMN03080601_00970</name>
</gene>